<feature type="coiled-coil region" evidence="6">
    <location>
        <begin position="391"/>
        <end position="418"/>
    </location>
</feature>
<name>A0A0L0DBK4_THETB</name>
<sequence>MSTNREELLAKGREQFNKHKKRGKRRKNRSGKAETGSGQSPATPERETEPEASVFTTDSTDVALLATDDDDNASDVADVLDDYLQPTPPPETPPRSPGGDALADYLAPASPTTPPQNGPSLGSTDDDPTAYLQSLMMLSPMTPAQSSAPPTFEHTPQEASLASRFVSAEVPEEDTTVQPAFKATVATLTAALKSTEHVDNASIVEGVRKLATLHNRRAQNLKSIIDSQRAHLQQLKTNELDLAAAEAKEYDDFINETMQENEELTETNEKLTIELDELKADRAALGDRLKSLQLKLDDHASLLETTKNEAAQTRTALAEAEQAGKAARDEIDSLNNRIDALERDLADARNSAAEANELNKTLNDQVTQLDSFVATATRERDDLAAAASSAAAKSAEELVAAQHEIERLATELRAVRGEFAAVTAGEKKSKAELRKLTADAADREAKLATEVSAREARIKTLDANLVDADSRIELLQSELTKSREAEASLRNDLASLSDELAKARDDDATHLAQLETADQEREVLAAQLDAATKELKAARAEAAADRTTLAAAQSELDFAENKAAAAETKLAQLESEAGAAHMTVAELTESVERLTTINDDLQARINEQAGELKEVSAEATDAASQLSQLSASRDQLQSDYELSQSTLADVHKRLAQAEKVESELRAQLAAALDELASAKLAATDAVSLAKLNDELETKLIALKQDVKRLEVERDEARSNVDTSSKSHIESVQSLSKQVESLTESLRRESDRNTELNSLLQAAHARIAELESAASDAAAAAADNDKFTSELDALRDDDPSLDISVAACMSCTELQSSLDTHEMVSREVAKTLIDALGSDAPAAAHPDEILPMALSAASLIGRLQSDLDEAEAAAATAVASADAALSTVAQLEAEAFERQSDFDELQTQCDLLEQERDDLVASSADSAQLEGQIRSLEAALADLSQTFEARNNENEATMGALRSENAALKSELAALTDLSQTLKARNAENEATLTALTSERDALQSELTALADASQAVEGRNAENETLVAAFQRECETLQADKADLVAQVEDLKVEVASTQLQVSSLESEINPMRQQVLALLEQNDTLEHELQLAQDDLRVAQDTVADQKVLVGILKEALMEQAVAASSVDACGHPRELKLKYPGQRAKLPNLSDDDDNARANELLFSMSTAKALSARAGVDVTPAFGGDTALSLSTSSSGSLHESNASVPEPSNLAPEPTTVEDLVAELAHLRRTNRVLEERIALYENPQSGATEALDGLAMPSFDDGQTDDLDLLLAFGESLADHSMPRRELSEASSEPAPGSCAISAWEVLRWVKEALTALGIGRHSLNNASLAAYPRKWLDALLRHIDLRTRKINQLKAQYSQAVTNAAALKRQSAAMLKSQQEVYAKDRAALVAQASSADVAAAADAGLVRELEAAKATLTELEAARSALLRSNAELGRDLSHLRELAGAGPQELARAVVAAKTQKTMFEARLNEVEALVPSAAEIDSLLLERDEARLQRDALELERDEALGRIEALELERDEAQLQHEMESADHRQCVARLELLEAEHASCKEKFAELEELRQSANNSQATVQLEAVEAELLKCESKLAALQLQYEMESVDHQQCAERLATAEAEHAECKTKADELERQLEEAQAAVTAAAQRPAPVIAPASSPPRQAINISLGEAEDLRGYLAPATPVSARRGLGASALGGSSLGASLWSPARTTSFAEPATPGEVLNRALASSNPMGALKMHLVSLRGLWQHEVKANAALRELIETMRADRDRVAHEARSREEQHARVVAEKDRALDELRINVTQHMAQAQAHSSSLVETISTNLSEMQGSQSVLSQTALAASTEANRLRVELESARDKTQAAIRETDRIRDQAAADLASAEASAANAHAQVARLAHEKQAVEGELASIRAQLEAVQSERAGAQDSISQLTRALQQCRAEVAELERTRDGALDTASAAADELERVRAEFDSLAAELETCRSEVRARDDELRRAKRSHGSLENSLESKYDGLNGERMALLEELGRLRETEAALANVQARADNFESLLGQERQIGTEASTTLVEIQTRLAQSELERAALDSQLRSARVELAQAQGSAEALREQLTEANAEVATARNAAASTRSMLQNERAAWEAKVGAAAVSAQQVQDSITRDFEAAALLADDNGRALAAANVELSSLREELDEARADARSAREEGRRLKRSAEEANRLAESREHELAAARESAARHQAEISELALQLADKRDEAAAAEEVKAKAAAEAADAREEVARAQASVARMQADLAAARGELETAQAQRAAEALANASAKSQLENSAHTVRVQLDDARHQLEDSRREVGALREELAAARRELAAKDASHRERSLETTAIASQASMAALERARTVSELSQARQENARLRALADELQAEVERERARGNERRSAQNFASDKVTALEARVVSLTVALDKEHVSATKAVLGFRMLQHHLERANAFRASLIYQKQYLILLLGGFEACEMATMSYLSRLGAVHQEQLQLGGSAAVAARKRTARRRFRVAAHVVRGIVRLRILARRFAKLETSTRAQMAELGEDVPQPTPMPPPSRMTPPLQRRPPPAAQASSHGTLRALNPSYEVRQRRGLASADLDHASSGHAHRPPALTRVAPTREVQPPLERRSEYVEYAHPRAPSAYGSQNAPPNREAAATGAAEREQAYARLAQLRSSTRAEIEGDLSTGRVPSAHLKAYLASIDDAMTKLSTM</sequence>
<dbReference type="GeneID" id="25560263"/>
<keyword evidence="3" id="KW-0597">Phosphoprotein</keyword>
<dbReference type="PANTHER" id="PTHR43941">
    <property type="entry name" value="STRUCTURAL MAINTENANCE OF CHROMOSOMES PROTEIN 2"/>
    <property type="match status" value="1"/>
</dbReference>
<proteinExistence type="predicted"/>
<dbReference type="GO" id="GO:0003682">
    <property type="term" value="F:chromatin binding"/>
    <property type="evidence" value="ECO:0007669"/>
    <property type="project" value="TreeGrafter"/>
</dbReference>
<evidence type="ECO:0000256" key="4">
    <source>
        <dbReference type="ARBA" id="ARBA00023054"/>
    </source>
</evidence>
<feature type="region of interest" description="Disordered" evidence="7">
    <location>
        <begin position="141"/>
        <end position="160"/>
    </location>
</feature>
<feature type="coiled-coil region" evidence="6">
    <location>
        <begin position="218"/>
        <end position="365"/>
    </location>
</feature>
<feature type="compositionally biased region" description="Low complexity" evidence="7">
    <location>
        <begin position="1192"/>
        <end position="1204"/>
    </location>
</feature>
<evidence type="ECO:0000256" key="7">
    <source>
        <dbReference type="SAM" id="MobiDB-lite"/>
    </source>
</evidence>
<feature type="compositionally biased region" description="Basic and acidic residues" evidence="7">
    <location>
        <begin position="712"/>
        <end position="728"/>
    </location>
</feature>
<feature type="region of interest" description="Disordered" evidence="7">
    <location>
        <begin position="2649"/>
        <end position="2670"/>
    </location>
</feature>
<dbReference type="Gene3D" id="1.10.287.1490">
    <property type="match status" value="3"/>
</dbReference>
<feature type="region of interest" description="Disordered" evidence="7">
    <location>
        <begin position="2180"/>
        <end position="2206"/>
    </location>
</feature>
<feature type="region of interest" description="Disordered" evidence="7">
    <location>
        <begin position="1"/>
        <end position="128"/>
    </location>
</feature>
<evidence type="ECO:0000313" key="10">
    <source>
        <dbReference type="Proteomes" id="UP000054408"/>
    </source>
</evidence>
<evidence type="ECO:0000256" key="1">
    <source>
        <dbReference type="ARBA" id="ARBA00004267"/>
    </source>
</evidence>
<keyword evidence="5" id="KW-0206">Cytoskeleton</keyword>
<accession>A0A0L0DBK4</accession>
<dbReference type="GO" id="GO:0005815">
    <property type="term" value="C:microtubule organizing center"/>
    <property type="evidence" value="ECO:0007669"/>
    <property type="project" value="UniProtKB-SubCell"/>
</dbReference>
<keyword evidence="10" id="KW-1185">Reference proteome</keyword>
<feature type="region of interest" description="Disordered" evidence="7">
    <location>
        <begin position="712"/>
        <end position="735"/>
    </location>
</feature>
<feature type="region of interest" description="Disordered" evidence="7">
    <location>
        <begin position="2549"/>
        <end position="2592"/>
    </location>
</feature>
<evidence type="ECO:0000313" key="9">
    <source>
        <dbReference type="EMBL" id="KNC48678.1"/>
    </source>
</evidence>
<evidence type="ECO:0000259" key="8">
    <source>
        <dbReference type="Pfam" id="PF10495"/>
    </source>
</evidence>
<evidence type="ECO:0000256" key="6">
    <source>
        <dbReference type="SAM" id="Coils"/>
    </source>
</evidence>
<reference evidence="9 10" key="1">
    <citation type="submission" date="2010-05" db="EMBL/GenBank/DDBJ databases">
        <title>The Genome Sequence of Thecamonas trahens ATCC 50062.</title>
        <authorList>
            <consortium name="The Broad Institute Genome Sequencing Platform"/>
            <person name="Russ C."/>
            <person name="Cuomo C."/>
            <person name="Shea T."/>
            <person name="Young S.K."/>
            <person name="Zeng Q."/>
            <person name="Koehrsen M."/>
            <person name="Haas B."/>
            <person name="Borodovsky M."/>
            <person name="Guigo R."/>
            <person name="Alvarado L."/>
            <person name="Berlin A."/>
            <person name="Bochicchio J."/>
            <person name="Borenstein D."/>
            <person name="Chapman S."/>
            <person name="Chen Z."/>
            <person name="Freedman E."/>
            <person name="Gellesch M."/>
            <person name="Goldberg J."/>
            <person name="Griggs A."/>
            <person name="Gujja S."/>
            <person name="Heilman E."/>
            <person name="Heiman D."/>
            <person name="Hepburn T."/>
            <person name="Howarth C."/>
            <person name="Jen D."/>
            <person name="Larson L."/>
            <person name="Mehta T."/>
            <person name="Park D."/>
            <person name="Pearson M."/>
            <person name="Roberts A."/>
            <person name="Saif S."/>
            <person name="Shenoy N."/>
            <person name="Sisk P."/>
            <person name="Stolte C."/>
            <person name="Sykes S."/>
            <person name="Thomson T."/>
            <person name="Walk T."/>
            <person name="White J."/>
            <person name="Yandava C."/>
            <person name="Burger G."/>
            <person name="Gray M.W."/>
            <person name="Holland P.W.H."/>
            <person name="King N."/>
            <person name="Lang F.B.F."/>
            <person name="Roger A.J."/>
            <person name="Ruiz-Trillo I."/>
            <person name="Lander E."/>
            <person name="Nusbaum C."/>
        </authorList>
    </citation>
    <scope>NUCLEOTIDE SEQUENCE [LARGE SCALE GENOMIC DNA]</scope>
    <source>
        <strain evidence="9 10">ATCC 50062</strain>
    </source>
</reference>
<feature type="coiled-coil region" evidence="6">
    <location>
        <begin position="901"/>
        <end position="1103"/>
    </location>
</feature>
<feature type="coiled-coil region" evidence="6">
    <location>
        <begin position="458"/>
        <end position="618"/>
    </location>
</feature>
<feature type="domain" description="Pericentrin/AKAP-450 centrosomal targeting" evidence="8">
    <location>
        <begin position="2453"/>
        <end position="2537"/>
    </location>
</feature>
<feature type="coiled-coil region" evidence="6">
    <location>
        <begin position="1835"/>
        <end position="1978"/>
    </location>
</feature>
<keyword evidence="4 6" id="KW-0175">Coiled coil</keyword>
<feature type="compositionally biased region" description="Acidic residues" evidence="7">
    <location>
        <begin position="67"/>
        <end position="81"/>
    </location>
</feature>
<feature type="compositionally biased region" description="Basic and acidic residues" evidence="7">
    <location>
        <begin position="1"/>
        <end position="17"/>
    </location>
</feature>
<dbReference type="STRING" id="461836.A0A0L0DBK4"/>
<feature type="compositionally biased region" description="Basic residues" evidence="7">
    <location>
        <begin position="18"/>
        <end position="30"/>
    </location>
</feature>
<protein>
    <recommendedName>
        <fullName evidence="8">Pericentrin/AKAP-450 centrosomal targeting domain-containing protein</fullName>
    </recommendedName>
</protein>
<dbReference type="GO" id="GO:0005737">
    <property type="term" value="C:cytoplasm"/>
    <property type="evidence" value="ECO:0007669"/>
    <property type="project" value="UniProtKB-ARBA"/>
</dbReference>
<dbReference type="Pfam" id="PF10495">
    <property type="entry name" value="PACT_coil_coil"/>
    <property type="match status" value="1"/>
</dbReference>
<dbReference type="InterPro" id="IPR019528">
    <property type="entry name" value="PACT_domain"/>
</dbReference>
<dbReference type="SUPFAM" id="SSF57997">
    <property type="entry name" value="Tropomyosin"/>
    <property type="match status" value="1"/>
</dbReference>
<dbReference type="EMBL" id="GL349434">
    <property type="protein sequence ID" value="KNC48678.1"/>
    <property type="molecule type" value="Genomic_DNA"/>
</dbReference>
<feature type="coiled-coil region" evidence="6">
    <location>
        <begin position="1489"/>
        <end position="1647"/>
    </location>
</feature>
<feature type="compositionally biased region" description="Low complexity" evidence="7">
    <location>
        <begin position="56"/>
        <end position="66"/>
    </location>
</feature>
<evidence type="ECO:0000256" key="3">
    <source>
        <dbReference type="ARBA" id="ARBA00022553"/>
    </source>
</evidence>
<dbReference type="GO" id="GO:0000793">
    <property type="term" value="C:condensed chromosome"/>
    <property type="evidence" value="ECO:0007669"/>
    <property type="project" value="TreeGrafter"/>
</dbReference>
<dbReference type="Gene3D" id="1.20.5.170">
    <property type="match status" value="1"/>
</dbReference>
<dbReference type="RefSeq" id="XP_013762734.1">
    <property type="nucleotide sequence ID" value="XM_013907280.1"/>
</dbReference>
<feature type="compositionally biased region" description="Pro residues" evidence="7">
    <location>
        <begin position="86"/>
        <end position="96"/>
    </location>
</feature>
<gene>
    <name evidence="9" type="ORF">AMSG_00455</name>
</gene>
<feature type="compositionally biased region" description="Pro residues" evidence="7">
    <location>
        <begin position="2558"/>
        <end position="2579"/>
    </location>
</feature>
<organism evidence="9 10">
    <name type="scientific">Thecamonas trahens ATCC 50062</name>
    <dbReference type="NCBI Taxonomy" id="461836"/>
    <lineage>
        <taxon>Eukaryota</taxon>
        <taxon>Apusozoa</taxon>
        <taxon>Apusomonadida</taxon>
        <taxon>Apusomonadidae</taxon>
        <taxon>Thecamonas</taxon>
    </lineage>
</organism>
<dbReference type="PANTHER" id="PTHR43941:SF1">
    <property type="entry name" value="STRUCTURAL MAINTENANCE OF CHROMOSOMES PROTEIN 2"/>
    <property type="match status" value="1"/>
</dbReference>
<feature type="region of interest" description="Disordered" evidence="7">
    <location>
        <begin position="2607"/>
        <end position="2634"/>
    </location>
</feature>
<dbReference type="Proteomes" id="UP000054408">
    <property type="component" value="Unassembled WGS sequence"/>
</dbReference>
<keyword evidence="2" id="KW-0963">Cytoplasm</keyword>
<evidence type="ECO:0000256" key="2">
    <source>
        <dbReference type="ARBA" id="ARBA00022490"/>
    </source>
</evidence>
<comment type="subcellular location">
    <subcellularLocation>
        <location evidence="1">Cytoplasm</location>
        <location evidence="1">Cytoskeleton</location>
        <location evidence="1">Microtubule organizing center</location>
    </subcellularLocation>
</comment>
<dbReference type="GO" id="GO:0007076">
    <property type="term" value="P:mitotic chromosome condensation"/>
    <property type="evidence" value="ECO:0007669"/>
    <property type="project" value="TreeGrafter"/>
</dbReference>
<dbReference type="GO" id="GO:0000796">
    <property type="term" value="C:condensin complex"/>
    <property type="evidence" value="ECO:0007669"/>
    <property type="project" value="TreeGrafter"/>
</dbReference>
<dbReference type="GO" id="GO:0000785">
    <property type="term" value="C:chromatin"/>
    <property type="evidence" value="ECO:0007669"/>
    <property type="project" value="TreeGrafter"/>
</dbReference>
<feature type="coiled-coil region" evidence="6">
    <location>
        <begin position="2021"/>
        <end position="2111"/>
    </location>
</feature>
<evidence type="ECO:0000256" key="5">
    <source>
        <dbReference type="ARBA" id="ARBA00023212"/>
    </source>
</evidence>
<feature type="region of interest" description="Disordered" evidence="7">
    <location>
        <begin position="1192"/>
        <end position="1217"/>
    </location>
</feature>